<dbReference type="RefSeq" id="XP_009532698.1">
    <property type="nucleotide sequence ID" value="XM_009534403.1"/>
</dbReference>
<accession>G4ZWD7</accession>
<evidence type="ECO:0000313" key="2">
    <source>
        <dbReference type="EMBL" id="EGZ12365.1"/>
    </source>
</evidence>
<dbReference type="SMR" id="G4ZWD7"/>
<dbReference type="InterPro" id="IPR000073">
    <property type="entry name" value="AB_hydrolase_1"/>
</dbReference>
<dbReference type="InterPro" id="IPR052897">
    <property type="entry name" value="Sec-Metab_Biosynth_Hydrolase"/>
</dbReference>
<dbReference type="Gene3D" id="3.40.50.1820">
    <property type="entry name" value="alpha/beta hydrolase"/>
    <property type="match status" value="1"/>
</dbReference>
<reference evidence="2 3" key="1">
    <citation type="journal article" date="2006" name="Science">
        <title>Phytophthora genome sequences uncover evolutionary origins and mechanisms of pathogenesis.</title>
        <authorList>
            <person name="Tyler B.M."/>
            <person name="Tripathy S."/>
            <person name="Zhang X."/>
            <person name="Dehal P."/>
            <person name="Jiang R.H."/>
            <person name="Aerts A."/>
            <person name="Arredondo F.D."/>
            <person name="Baxter L."/>
            <person name="Bensasson D."/>
            <person name="Beynon J.L."/>
            <person name="Chapman J."/>
            <person name="Damasceno C.M."/>
            <person name="Dorrance A.E."/>
            <person name="Dou D."/>
            <person name="Dickerman A.W."/>
            <person name="Dubchak I.L."/>
            <person name="Garbelotto M."/>
            <person name="Gijzen M."/>
            <person name="Gordon S.G."/>
            <person name="Govers F."/>
            <person name="Grunwald N.J."/>
            <person name="Huang W."/>
            <person name="Ivors K.L."/>
            <person name="Jones R.W."/>
            <person name="Kamoun S."/>
            <person name="Krampis K."/>
            <person name="Lamour K.H."/>
            <person name="Lee M.K."/>
            <person name="McDonald W.H."/>
            <person name="Medina M."/>
            <person name="Meijer H.J."/>
            <person name="Nordberg E.K."/>
            <person name="Maclean D.J."/>
            <person name="Ospina-Giraldo M.D."/>
            <person name="Morris P.F."/>
            <person name="Phuntumart V."/>
            <person name="Putnam N.H."/>
            <person name="Rash S."/>
            <person name="Rose J.K."/>
            <person name="Sakihama Y."/>
            <person name="Salamov A.A."/>
            <person name="Savidor A."/>
            <person name="Scheuring C.F."/>
            <person name="Smith B.M."/>
            <person name="Sobral B.W."/>
            <person name="Terry A."/>
            <person name="Torto-Alalibo T.A."/>
            <person name="Win J."/>
            <person name="Xu Z."/>
            <person name="Zhang H."/>
            <person name="Grigoriev I.V."/>
            <person name="Rokhsar D.S."/>
            <person name="Boore J.L."/>
        </authorList>
    </citation>
    <scope>NUCLEOTIDE SEQUENCE [LARGE SCALE GENOMIC DNA]</scope>
    <source>
        <strain evidence="2 3">P6497</strain>
    </source>
</reference>
<keyword evidence="3" id="KW-1185">Reference proteome</keyword>
<dbReference type="Pfam" id="PF12697">
    <property type="entry name" value="Abhydrolase_6"/>
    <property type="match status" value="1"/>
</dbReference>
<dbReference type="GeneID" id="20659772"/>
<proteinExistence type="predicted"/>
<dbReference type="KEGG" id="psoj:PHYSODRAFT_516183"/>
<dbReference type="InParanoid" id="G4ZWD7"/>
<name>G4ZWD7_PHYSP</name>
<evidence type="ECO:0000313" key="3">
    <source>
        <dbReference type="Proteomes" id="UP000002640"/>
    </source>
</evidence>
<gene>
    <name evidence="2" type="ORF">PHYSODRAFT_516183</name>
</gene>
<dbReference type="InterPro" id="IPR029058">
    <property type="entry name" value="AB_hydrolase_fold"/>
</dbReference>
<dbReference type="AlphaFoldDB" id="G4ZWD7"/>
<dbReference type="SUPFAM" id="SSF53474">
    <property type="entry name" value="alpha/beta-Hydrolases"/>
    <property type="match status" value="1"/>
</dbReference>
<protein>
    <recommendedName>
        <fullName evidence="1">AB hydrolase-1 domain-containing protein</fullName>
    </recommendedName>
</protein>
<feature type="domain" description="AB hydrolase-1" evidence="1">
    <location>
        <begin position="9"/>
        <end position="236"/>
    </location>
</feature>
<organism evidence="2 3">
    <name type="scientific">Phytophthora sojae (strain P6497)</name>
    <name type="common">Soybean stem and root rot agent</name>
    <name type="synonym">Phytophthora megasperma f. sp. glycines</name>
    <dbReference type="NCBI Taxonomy" id="1094619"/>
    <lineage>
        <taxon>Eukaryota</taxon>
        <taxon>Sar</taxon>
        <taxon>Stramenopiles</taxon>
        <taxon>Oomycota</taxon>
        <taxon>Peronosporomycetes</taxon>
        <taxon>Peronosporales</taxon>
        <taxon>Peronosporaceae</taxon>
        <taxon>Phytophthora</taxon>
    </lineage>
</organism>
<sequence length="245" mass="27190">MTGSTEPVFVLAPGAWHGPECFQLVLEKLNALGRETRTVTYPSVGAEPPTKGGFDDAAERPVRAVVEPLVNEGRQVILVGHSYGGFVISEASKGLGYKQRKADGKEGGIVLLVYLAAFVLPKGQSVLKMIGGNPLPWMDVQGERVYPLTPEEIFYHDVPEDLTKGAIAKLKHQTAQVFRDEATYQPWEDIDCMYYFCEDDRALLPFIQKEMAKAFSPNAITWASKGSRSPFLTEPDYRQRRINPA</sequence>
<dbReference type="PANTHER" id="PTHR37017:SF11">
    <property type="entry name" value="ESTERASE_LIPASE_THIOESTERASE DOMAIN-CONTAINING PROTEIN"/>
    <property type="match status" value="1"/>
</dbReference>
<evidence type="ECO:0000259" key="1">
    <source>
        <dbReference type="Pfam" id="PF12697"/>
    </source>
</evidence>
<dbReference type="Proteomes" id="UP000002640">
    <property type="component" value="Unassembled WGS sequence"/>
</dbReference>
<dbReference type="EMBL" id="JH159157">
    <property type="protein sequence ID" value="EGZ12365.1"/>
    <property type="molecule type" value="Genomic_DNA"/>
</dbReference>
<dbReference type="PANTHER" id="PTHR37017">
    <property type="entry name" value="AB HYDROLASE-1 DOMAIN-CONTAINING PROTEIN-RELATED"/>
    <property type="match status" value="1"/>
</dbReference>